<dbReference type="AlphaFoldDB" id="A0A0C9TSA4"/>
<evidence type="ECO:0000313" key="1">
    <source>
        <dbReference type="EMBL" id="KIJ10071.1"/>
    </source>
</evidence>
<reference evidence="1 2" key="1">
    <citation type="submission" date="2014-06" db="EMBL/GenBank/DDBJ databases">
        <authorList>
            <consortium name="DOE Joint Genome Institute"/>
            <person name="Kuo A."/>
            <person name="Kohler A."/>
            <person name="Nagy L.G."/>
            <person name="Floudas D."/>
            <person name="Copeland A."/>
            <person name="Barry K.W."/>
            <person name="Cichocki N."/>
            <person name="Veneault-Fourrey C."/>
            <person name="LaButti K."/>
            <person name="Lindquist E.A."/>
            <person name="Lipzen A."/>
            <person name="Lundell T."/>
            <person name="Morin E."/>
            <person name="Murat C."/>
            <person name="Sun H."/>
            <person name="Tunlid A."/>
            <person name="Henrissat B."/>
            <person name="Grigoriev I.V."/>
            <person name="Hibbett D.S."/>
            <person name="Martin F."/>
            <person name="Nordberg H.P."/>
            <person name="Cantor M.N."/>
            <person name="Hua S.X."/>
        </authorList>
    </citation>
    <scope>NUCLEOTIDE SEQUENCE [LARGE SCALE GENOMIC DNA]</scope>
    <source>
        <strain evidence="1 2">ATCC 200175</strain>
    </source>
</reference>
<dbReference type="Proteomes" id="UP000053647">
    <property type="component" value="Unassembled WGS sequence"/>
</dbReference>
<dbReference type="EMBL" id="KN819418">
    <property type="protein sequence ID" value="KIJ10071.1"/>
    <property type="molecule type" value="Genomic_DNA"/>
</dbReference>
<keyword evidence="2" id="KW-1185">Reference proteome</keyword>
<organism evidence="1 2">
    <name type="scientific">Paxillus involutus ATCC 200175</name>
    <dbReference type="NCBI Taxonomy" id="664439"/>
    <lineage>
        <taxon>Eukaryota</taxon>
        <taxon>Fungi</taxon>
        <taxon>Dikarya</taxon>
        <taxon>Basidiomycota</taxon>
        <taxon>Agaricomycotina</taxon>
        <taxon>Agaricomycetes</taxon>
        <taxon>Agaricomycetidae</taxon>
        <taxon>Boletales</taxon>
        <taxon>Paxilineae</taxon>
        <taxon>Paxillaceae</taxon>
        <taxon>Paxillus</taxon>
    </lineage>
</organism>
<accession>A0A0C9TSA4</accession>
<gene>
    <name evidence="1" type="ORF">PAXINDRAFT_157707</name>
</gene>
<sequence>MLYYLSSSESFGPKKCYNTKTLLGVSNSIIEQWALCLEQIKHYLSTGCTLRYLLTFNTADAVKLVCKVPNGWLKLAKGLGCRVIVQQSPFAEISAKLKAEPWVKQVRDVKRIELENRVNTSQVVGELILKDGRTLPFDLSVQEVKVALEWDSFHLTMEQRGGCATCGDEDHPAFECPLHQCLLASDSKSWTFIVPETSEEAEERVKKELVETAREELVVKVAADKLEKISKKKKKLVKKVKID</sequence>
<protein>
    <submittedName>
        <fullName evidence="1">Uncharacterized protein</fullName>
    </submittedName>
</protein>
<dbReference type="OrthoDB" id="2691503at2759"/>
<reference evidence="2" key="2">
    <citation type="submission" date="2015-01" db="EMBL/GenBank/DDBJ databases">
        <title>Evolutionary Origins and Diversification of the Mycorrhizal Mutualists.</title>
        <authorList>
            <consortium name="DOE Joint Genome Institute"/>
            <consortium name="Mycorrhizal Genomics Consortium"/>
            <person name="Kohler A."/>
            <person name="Kuo A."/>
            <person name="Nagy L.G."/>
            <person name="Floudas D."/>
            <person name="Copeland A."/>
            <person name="Barry K.W."/>
            <person name="Cichocki N."/>
            <person name="Veneault-Fourrey C."/>
            <person name="LaButti K."/>
            <person name="Lindquist E.A."/>
            <person name="Lipzen A."/>
            <person name="Lundell T."/>
            <person name="Morin E."/>
            <person name="Murat C."/>
            <person name="Riley R."/>
            <person name="Ohm R."/>
            <person name="Sun H."/>
            <person name="Tunlid A."/>
            <person name="Henrissat B."/>
            <person name="Grigoriev I.V."/>
            <person name="Hibbett D.S."/>
            <person name="Martin F."/>
        </authorList>
    </citation>
    <scope>NUCLEOTIDE SEQUENCE [LARGE SCALE GENOMIC DNA]</scope>
    <source>
        <strain evidence="2">ATCC 200175</strain>
    </source>
</reference>
<name>A0A0C9TSA4_PAXIN</name>
<proteinExistence type="predicted"/>
<evidence type="ECO:0000313" key="2">
    <source>
        <dbReference type="Proteomes" id="UP000053647"/>
    </source>
</evidence>
<dbReference type="HOGENOM" id="CLU_1142886_0_0_1"/>